<evidence type="ECO:0000256" key="5">
    <source>
        <dbReference type="ARBA" id="ARBA00023136"/>
    </source>
</evidence>
<keyword evidence="4 8" id="KW-0732">Signal</keyword>
<name>A0A8E4PV92_9PEZI</name>
<keyword evidence="10" id="KW-0560">Oxidoreductase</keyword>
<dbReference type="GO" id="GO:0004497">
    <property type="term" value="F:monooxygenase activity"/>
    <property type="evidence" value="ECO:0007669"/>
    <property type="project" value="UniProtKB-KW"/>
</dbReference>
<evidence type="ECO:0000256" key="2">
    <source>
        <dbReference type="ARBA" id="ARBA00022475"/>
    </source>
</evidence>
<sequence length="209" mass="22347">MFCRGVSSYLFLASLATAHFNIQYPEVRGDVFAENASQRIFPCANVDQTSETNRTQWPLDGGSVSLKLYHSWTYIFINLGLGSENPKFNVSLTPNLLKETGKGDFCLPKLTLPKDLVPEEGQNASIQVVAVGPRGDAFYSCSDITFSKNATIQSEEVCTNSTGVNAVTISSSSGPNIPSPPHSGSSIRFESSVGAAFAAVLGAIVMGHF</sequence>
<gene>
    <name evidence="10" type="primary">SHLPMO1</name>
</gene>
<dbReference type="PANTHER" id="PTHR34992">
    <property type="entry name" value="HYPHAL ANASTAMOSIS-7 PROTEIN"/>
    <property type="match status" value="1"/>
</dbReference>
<organism evidence="10">
    <name type="scientific">Podosphaera xanthii</name>
    <dbReference type="NCBI Taxonomy" id="135283"/>
    <lineage>
        <taxon>Eukaryota</taxon>
        <taxon>Fungi</taxon>
        <taxon>Dikarya</taxon>
        <taxon>Ascomycota</taxon>
        <taxon>Pezizomycotina</taxon>
        <taxon>Leotiomycetes</taxon>
        <taxon>Erysiphales</taxon>
        <taxon>Erysiphaceae</taxon>
        <taxon>Podosphaera</taxon>
    </lineage>
</organism>
<feature type="signal peptide" evidence="8">
    <location>
        <begin position="1"/>
        <end position="18"/>
    </location>
</feature>
<evidence type="ECO:0000259" key="9">
    <source>
        <dbReference type="Pfam" id="PF20238"/>
    </source>
</evidence>
<feature type="chain" id="PRO_5034407943" evidence="8">
    <location>
        <begin position="19"/>
        <end position="209"/>
    </location>
</feature>
<dbReference type="EMBL" id="MT234390">
    <property type="protein sequence ID" value="QOL11119.1"/>
    <property type="molecule type" value="mRNA"/>
</dbReference>
<evidence type="ECO:0000313" key="10">
    <source>
        <dbReference type="EMBL" id="QOL11119.1"/>
    </source>
</evidence>
<evidence type="ECO:0000256" key="6">
    <source>
        <dbReference type="ARBA" id="ARBA00023180"/>
    </source>
</evidence>
<dbReference type="InterPro" id="IPR046936">
    <property type="entry name" value="BIM1-like"/>
</dbReference>
<evidence type="ECO:0000256" key="8">
    <source>
        <dbReference type="SAM" id="SignalP"/>
    </source>
</evidence>
<keyword evidence="6" id="KW-0325">Glycoprotein</keyword>
<protein>
    <submittedName>
        <fullName evidence="10">Lytic polysaccharide monooxygenase</fullName>
    </submittedName>
</protein>
<dbReference type="Pfam" id="PF20238">
    <property type="entry name" value="BIM1-like_dom"/>
    <property type="match status" value="1"/>
</dbReference>
<evidence type="ECO:0000256" key="3">
    <source>
        <dbReference type="ARBA" id="ARBA00022622"/>
    </source>
</evidence>
<keyword evidence="5" id="KW-0472">Membrane</keyword>
<evidence type="ECO:0000256" key="1">
    <source>
        <dbReference type="ARBA" id="ARBA00004609"/>
    </source>
</evidence>
<dbReference type="AlphaFoldDB" id="A0A8E4PV92"/>
<keyword evidence="3" id="KW-0336">GPI-anchor</keyword>
<dbReference type="PANTHER" id="PTHR34992:SF2">
    <property type="entry name" value="COPPER ACQUISITION FACTOR BIM1-LIKE DOMAIN-CONTAINING PROTEIN"/>
    <property type="match status" value="1"/>
</dbReference>
<reference evidence="10" key="1">
    <citation type="submission" date="2020-03" db="EMBL/GenBank/DDBJ databases">
        <title>A secreted haustorial lytic polysaccharide monooxygenase from the cucurbits powdery mildew pathogen (Podosphaera xanthii) contribute to avoid the haustorial recognition by plant.</title>
        <authorList>
            <person name="Polonio A."/>
            <person name="Perez-Garcia A."/>
        </authorList>
    </citation>
    <scope>NUCLEOTIDE SEQUENCE</scope>
</reference>
<evidence type="ECO:0000256" key="4">
    <source>
        <dbReference type="ARBA" id="ARBA00022729"/>
    </source>
</evidence>
<evidence type="ECO:0000256" key="7">
    <source>
        <dbReference type="ARBA" id="ARBA00023288"/>
    </source>
</evidence>
<dbReference type="InterPro" id="IPR046530">
    <property type="entry name" value="BIM1-like_dom"/>
</dbReference>
<dbReference type="CDD" id="cd21176">
    <property type="entry name" value="LPMO_auxiliary-like"/>
    <property type="match status" value="1"/>
</dbReference>
<comment type="subcellular location">
    <subcellularLocation>
        <location evidence="1">Cell membrane</location>
        <topology evidence="1">Lipid-anchor</topology>
        <topology evidence="1">GPI-anchor</topology>
    </subcellularLocation>
</comment>
<dbReference type="GO" id="GO:0098552">
    <property type="term" value="C:side of membrane"/>
    <property type="evidence" value="ECO:0007669"/>
    <property type="project" value="UniProtKB-KW"/>
</dbReference>
<feature type="domain" description="Copper acquisition factor BIM1-like" evidence="9">
    <location>
        <begin position="18"/>
        <end position="163"/>
    </location>
</feature>
<proteinExistence type="evidence at transcript level"/>
<keyword evidence="7" id="KW-0449">Lipoprotein</keyword>
<dbReference type="GO" id="GO:0005886">
    <property type="term" value="C:plasma membrane"/>
    <property type="evidence" value="ECO:0007669"/>
    <property type="project" value="UniProtKB-SubCell"/>
</dbReference>
<accession>A0A8E4PV92</accession>
<keyword evidence="10" id="KW-0503">Monooxygenase</keyword>
<keyword evidence="2" id="KW-1003">Cell membrane</keyword>